<keyword evidence="5 9" id="KW-0067">ATP-binding</keyword>
<comment type="subcellular location">
    <subcellularLocation>
        <location evidence="9">Cytoplasm</location>
    </subcellularLocation>
</comment>
<dbReference type="Pfam" id="PF03129">
    <property type="entry name" value="HGTP_anticodon"/>
    <property type="match status" value="1"/>
</dbReference>
<feature type="binding site" evidence="10">
    <location>
        <position position="114"/>
    </location>
    <ligand>
        <name>L-histidine</name>
        <dbReference type="ChEBI" id="CHEBI:57595"/>
    </ligand>
</feature>
<evidence type="ECO:0000256" key="7">
    <source>
        <dbReference type="ARBA" id="ARBA00023146"/>
    </source>
</evidence>
<dbReference type="EMBL" id="DWZD01000026">
    <property type="protein sequence ID" value="HJA78746.1"/>
    <property type="molecule type" value="Genomic_DNA"/>
</dbReference>
<dbReference type="EC" id="6.1.1.21" evidence="9"/>
<dbReference type="CDD" id="cd00773">
    <property type="entry name" value="HisRS-like_core"/>
    <property type="match status" value="1"/>
</dbReference>
<evidence type="ECO:0000256" key="8">
    <source>
        <dbReference type="ARBA" id="ARBA00047639"/>
    </source>
</evidence>
<dbReference type="AlphaFoldDB" id="A0A9D2HL53"/>
<keyword evidence="4 9" id="KW-0547">Nucleotide-binding</keyword>
<evidence type="ECO:0000256" key="5">
    <source>
        <dbReference type="ARBA" id="ARBA00022840"/>
    </source>
</evidence>
<dbReference type="Gene3D" id="3.30.930.10">
    <property type="entry name" value="Bira Bifunctional Protein, Domain 2"/>
    <property type="match status" value="1"/>
</dbReference>
<dbReference type="SUPFAM" id="SSF55681">
    <property type="entry name" value="Class II aaRS and biotin synthetases"/>
    <property type="match status" value="1"/>
</dbReference>
<feature type="domain" description="Aminoacyl-transfer RNA synthetases class-II family profile" evidence="11">
    <location>
        <begin position="25"/>
        <end position="326"/>
    </location>
</feature>
<evidence type="ECO:0000256" key="1">
    <source>
        <dbReference type="ARBA" id="ARBA00008226"/>
    </source>
</evidence>
<dbReference type="GO" id="GO:0005524">
    <property type="term" value="F:ATP binding"/>
    <property type="evidence" value="ECO:0007669"/>
    <property type="project" value="UniProtKB-UniRule"/>
</dbReference>
<evidence type="ECO:0000256" key="9">
    <source>
        <dbReference type="HAMAP-Rule" id="MF_00127"/>
    </source>
</evidence>
<dbReference type="PANTHER" id="PTHR43707:SF1">
    <property type="entry name" value="HISTIDINE--TRNA LIGASE, MITOCHONDRIAL-RELATED"/>
    <property type="match status" value="1"/>
</dbReference>
<feature type="binding site" evidence="10">
    <location>
        <position position="261"/>
    </location>
    <ligand>
        <name>L-histidine</name>
        <dbReference type="ChEBI" id="CHEBI:57595"/>
    </ligand>
</feature>
<protein>
    <recommendedName>
        <fullName evidence="9">Histidine--tRNA ligase</fullName>
        <ecNumber evidence="9">6.1.1.21</ecNumber>
    </recommendedName>
    <alternativeName>
        <fullName evidence="9">Histidyl-tRNA synthetase</fullName>
        <shortName evidence="9">HisRS</shortName>
    </alternativeName>
</protein>
<dbReference type="SUPFAM" id="SSF52954">
    <property type="entry name" value="Class II aaRS ABD-related"/>
    <property type="match status" value="1"/>
</dbReference>
<dbReference type="GO" id="GO:0006427">
    <property type="term" value="P:histidyl-tRNA aminoacylation"/>
    <property type="evidence" value="ECO:0007669"/>
    <property type="project" value="UniProtKB-UniRule"/>
</dbReference>
<feature type="binding site" evidence="10">
    <location>
        <begin position="83"/>
        <end position="85"/>
    </location>
    <ligand>
        <name>L-histidine</name>
        <dbReference type="ChEBI" id="CHEBI:57595"/>
    </ligand>
</feature>
<evidence type="ECO:0000259" key="11">
    <source>
        <dbReference type="PROSITE" id="PS50862"/>
    </source>
</evidence>
<evidence type="ECO:0000256" key="2">
    <source>
        <dbReference type="ARBA" id="ARBA00011738"/>
    </source>
</evidence>
<dbReference type="Proteomes" id="UP000823821">
    <property type="component" value="Unassembled WGS sequence"/>
</dbReference>
<dbReference type="GO" id="GO:0004821">
    <property type="term" value="F:histidine-tRNA ligase activity"/>
    <property type="evidence" value="ECO:0007669"/>
    <property type="project" value="UniProtKB-UniRule"/>
</dbReference>
<reference evidence="12" key="1">
    <citation type="journal article" date="2021" name="PeerJ">
        <title>Extensive microbial diversity within the chicken gut microbiome revealed by metagenomics and culture.</title>
        <authorList>
            <person name="Gilroy R."/>
            <person name="Ravi A."/>
            <person name="Getino M."/>
            <person name="Pursley I."/>
            <person name="Horton D.L."/>
            <person name="Alikhan N.F."/>
            <person name="Baker D."/>
            <person name="Gharbi K."/>
            <person name="Hall N."/>
            <person name="Watson M."/>
            <person name="Adriaenssens E.M."/>
            <person name="Foster-Nyarko E."/>
            <person name="Jarju S."/>
            <person name="Secka A."/>
            <person name="Antonio M."/>
            <person name="Oren A."/>
            <person name="Chaudhuri R.R."/>
            <person name="La Ragione R."/>
            <person name="Hildebrand F."/>
            <person name="Pallen M.J."/>
        </authorList>
    </citation>
    <scope>NUCLEOTIDE SEQUENCE</scope>
    <source>
        <strain evidence="12">5032</strain>
    </source>
</reference>
<dbReference type="InterPro" id="IPR004154">
    <property type="entry name" value="Anticodon-bd"/>
</dbReference>
<gene>
    <name evidence="9 12" type="primary">hisS</name>
    <name evidence="12" type="ORF">H9784_04110</name>
</gene>
<dbReference type="CDD" id="cd00859">
    <property type="entry name" value="HisRS_anticodon"/>
    <property type="match status" value="1"/>
</dbReference>
<keyword evidence="7 9" id="KW-0030">Aminoacyl-tRNA synthetase</keyword>
<dbReference type="InterPro" id="IPR033656">
    <property type="entry name" value="HisRS_anticodon"/>
</dbReference>
<evidence type="ECO:0000256" key="4">
    <source>
        <dbReference type="ARBA" id="ARBA00022741"/>
    </source>
</evidence>
<comment type="subunit">
    <text evidence="2 9">Homodimer.</text>
</comment>
<dbReference type="InterPro" id="IPR004516">
    <property type="entry name" value="HisRS/HisZ"/>
</dbReference>
<dbReference type="InterPro" id="IPR015807">
    <property type="entry name" value="His-tRNA-ligase"/>
</dbReference>
<comment type="caution">
    <text evidence="12">The sequence shown here is derived from an EMBL/GenBank/DDBJ whole genome shotgun (WGS) entry which is preliminary data.</text>
</comment>
<name>A0A9D2HL53_9BACT</name>
<evidence type="ECO:0000256" key="3">
    <source>
        <dbReference type="ARBA" id="ARBA00022598"/>
    </source>
</evidence>
<dbReference type="Gene3D" id="3.40.50.800">
    <property type="entry name" value="Anticodon-binding domain"/>
    <property type="match status" value="1"/>
</dbReference>
<feature type="binding site" evidence="10">
    <location>
        <begin position="265"/>
        <end position="266"/>
    </location>
    <ligand>
        <name>L-histidine</name>
        <dbReference type="ChEBI" id="CHEBI:57595"/>
    </ligand>
</feature>
<feature type="binding site" evidence="10">
    <location>
        <position position="132"/>
    </location>
    <ligand>
        <name>L-histidine</name>
        <dbReference type="ChEBI" id="CHEBI:57595"/>
    </ligand>
</feature>
<evidence type="ECO:0000256" key="6">
    <source>
        <dbReference type="ARBA" id="ARBA00022917"/>
    </source>
</evidence>
<dbReference type="InterPro" id="IPR006195">
    <property type="entry name" value="aa-tRNA-synth_II"/>
</dbReference>
<evidence type="ECO:0000313" key="12">
    <source>
        <dbReference type="EMBL" id="HJA78746.1"/>
    </source>
</evidence>
<dbReference type="Pfam" id="PF13393">
    <property type="entry name" value="tRNA-synt_His"/>
    <property type="match status" value="1"/>
</dbReference>
<dbReference type="NCBIfam" id="TIGR00442">
    <property type="entry name" value="hisS"/>
    <property type="match status" value="1"/>
</dbReference>
<keyword evidence="3 9" id="KW-0436">Ligase</keyword>
<comment type="similarity">
    <text evidence="1 9">Belongs to the class-II aminoacyl-tRNA synthetase family.</text>
</comment>
<dbReference type="InterPro" id="IPR036621">
    <property type="entry name" value="Anticodon-bd_dom_sf"/>
</dbReference>
<dbReference type="PROSITE" id="PS50862">
    <property type="entry name" value="AA_TRNA_LIGASE_II"/>
    <property type="match status" value="1"/>
</dbReference>
<reference evidence="12" key="2">
    <citation type="submission" date="2021-04" db="EMBL/GenBank/DDBJ databases">
        <authorList>
            <person name="Gilroy R."/>
        </authorList>
    </citation>
    <scope>NUCLEOTIDE SEQUENCE</scope>
    <source>
        <strain evidence="12">5032</strain>
    </source>
</reference>
<proteinExistence type="inferred from homology"/>
<evidence type="ECO:0000256" key="10">
    <source>
        <dbReference type="PIRSR" id="PIRSR001549-1"/>
    </source>
</evidence>
<sequence>MAAHVSRIKGFADMFPPDSDAFGFLEDTARRVFSRCGFVELRTPVLEYTDLFRRSIGEETDVVQKEMFTFPDRNDRLMTLRPEATAGVMRAYIEDARHTRESVSRLFTTGPMFRYERPQKGRMRQFHQLNCECLGSHSPYADADMIAMLMRFLREIGLRELTLKINSLGCSTCRPLFKQALVEYLNGLAGQGGLCEDCSRRMQTNPLRVLDCKQEGCRRLTDAAPRLLDFNCPDCRAHFDTVIRLLEAEHIPFELDHRLVRGLDYYCRTTFEVVSGNIGSQSAVAGGGRYDGLVKSLGGPDVPGVGFACGMERLALLLPQQAPKRPLFYALGMNEDARALCFSLAQRLREAGFAGEIHTGDGGFKSAMRQAGKSGAHYCLIIGEDEAASGTVMVKDMDSGEQQAVPQSDVVQHLASTLGGTDHE</sequence>
<organism evidence="12 13">
    <name type="scientific">Candidatus Desulfovibrio intestinavium</name>
    <dbReference type="NCBI Taxonomy" id="2838534"/>
    <lineage>
        <taxon>Bacteria</taxon>
        <taxon>Pseudomonadati</taxon>
        <taxon>Thermodesulfobacteriota</taxon>
        <taxon>Desulfovibrionia</taxon>
        <taxon>Desulfovibrionales</taxon>
        <taxon>Desulfovibrionaceae</taxon>
        <taxon>Desulfovibrio</taxon>
    </lineage>
</organism>
<dbReference type="InterPro" id="IPR045864">
    <property type="entry name" value="aa-tRNA-synth_II/BPL/LPL"/>
</dbReference>
<evidence type="ECO:0000313" key="13">
    <source>
        <dbReference type="Proteomes" id="UP000823821"/>
    </source>
</evidence>
<feature type="binding site" evidence="10">
    <location>
        <position position="128"/>
    </location>
    <ligand>
        <name>L-histidine</name>
        <dbReference type="ChEBI" id="CHEBI:57595"/>
    </ligand>
</feature>
<dbReference type="PIRSF" id="PIRSF001549">
    <property type="entry name" value="His-tRNA_synth"/>
    <property type="match status" value="1"/>
</dbReference>
<keyword evidence="9" id="KW-0963">Cytoplasm</keyword>
<accession>A0A9D2HL53</accession>
<dbReference type="InterPro" id="IPR041715">
    <property type="entry name" value="HisRS-like_core"/>
</dbReference>
<dbReference type="HAMAP" id="MF_00127">
    <property type="entry name" value="His_tRNA_synth"/>
    <property type="match status" value="1"/>
</dbReference>
<dbReference type="PANTHER" id="PTHR43707">
    <property type="entry name" value="HISTIDYL-TRNA SYNTHETASE"/>
    <property type="match status" value="1"/>
</dbReference>
<comment type="catalytic activity">
    <reaction evidence="8 9">
        <text>tRNA(His) + L-histidine + ATP = L-histidyl-tRNA(His) + AMP + diphosphate + H(+)</text>
        <dbReference type="Rhea" id="RHEA:17313"/>
        <dbReference type="Rhea" id="RHEA-COMP:9665"/>
        <dbReference type="Rhea" id="RHEA-COMP:9689"/>
        <dbReference type="ChEBI" id="CHEBI:15378"/>
        <dbReference type="ChEBI" id="CHEBI:30616"/>
        <dbReference type="ChEBI" id="CHEBI:33019"/>
        <dbReference type="ChEBI" id="CHEBI:57595"/>
        <dbReference type="ChEBI" id="CHEBI:78442"/>
        <dbReference type="ChEBI" id="CHEBI:78527"/>
        <dbReference type="ChEBI" id="CHEBI:456215"/>
        <dbReference type="EC" id="6.1.1.21"/>
    </reaction>
</comment>
<dbReference type="GO" id="GO:0005737">
    <property type="term" value="C:cytoplasm"/>
    <property type="evidence" value="ECO:0007669"/>
    <property type="project" value="UniProtKB-SubCell"/>
</dbReference>
<keyword evidence="6 9" id="KW-0648">Protein biosynthesis</keyword>